<dbReference type="KEGG" id="cia:BEN51_12335"/>
<gene>
    <name evidence="1" type="ORF">BEN51_12335</name>
</gene>
<dbReference type="Proteomes" id="UP000264883">
    <property type="component" value="Chromosome"/>
</dbReference>
<accession>A0A343JFA6</accession>
<dbReference type="AlphaFoldDB" id="A0A343JFA6"/>
<name>A0A343JFA6_9CLOT</name>
<keyword evidence="2" id="KW-1185">Reference proteome</keyword>
<evidence type="ECO:0000313" key="1">
    <source>
        <dbReference type="EMBL" id="ASW44214.1"/>
    </source>
</evidence>
<dbReference type="EMBL" id="CP016786">
    <property type="protein sequence ID" value="ASW44214.1"/>
    <property type="molecule type" value="Genomic_DNA"/>
</dbReference>
<protein>
    <submittedName>
        <fullName evidence="1">Uncharacterized protein</fullName>
    </submittedName>
</protein>
<evidence type="ECO:0000313" key="2">
    <source>
        <dbReference type="Proteomes" id="UP000264883"/>
    </source>
</evidence>
<proteinExistence type="predicted"/>
<reference evidence="1 2" key="1">
    <citation type="submission" date="2016-08" db="EMBL/GenBank/DDBJ databases">
        <title>Complete Genome Sequence Of The Indigo Reducing Clostridium isatidis DSM15098.</title>
        <authorList>
            <person name="Little G.T."/>
            <person name="Minton N.P."/>
        </authorList>
    </citation>
    <scope>NUCLEOTIDE SEQUENCE [LARGE SCALE GENOMIC DNA]</scope>
    <source>
        <strain evidence="1 2">DSM 15098</strain>
    </source>
</reference>
<organism evidence="1 2">
    <name type="scientific">Clostridium isatidis</name>
    <dbReference type="NCBI Taxonomy" id="182773"/>
    <lineage>
        <taxon>Bacteria</taxon>
        <taxon>Bacillati</taxon>
        <taxon>Bacillota</taxon>
        <taxon>Clostridia</taxon>
        <taxon>Eubacteriales</taxon>
        <taxon>Clostridiaceae</taxon>
        <taxon>Clostridium</taxon>
    </lineage>
</organism>
<sequence length="94" mass="10477">MKGKKKTTTLILGAICTMSLIGRSVFAMENRWIRDDKEPTVSTKGDGESYSREELADKLGMTLDEFDKQVKTHEFSLTDSSSLSGKVENDVLTQ</sequence>